<organism evidence="1 2">
    <name type="scientific">Taklimakanibacter albus</name>
    <dbReference type="NCBI Taxonomy" id="2800327"/>
    <lineage>
        <taxon>Bacteria</taxon>
        <taxon>Pseudomonadati</taxon>
        <taxon>Pseudomonadota</taxon>
        <taxon>Alphaproteobacteria</taxon>
        <taxon>Hyphomicrobiales</taxon>
        <taxon>Aestuariivirgaceae</taxon>
        <taxon>Taklimakanibacter</taxon>
    </lineage>
</organism>
<dbReference type="Proteomes" id="UP000616151">
    <property type="component" value="Unassembled WGS sequence"/>
</dbReference>
<evidence type="ECO:0000313" key="1">
    <source>
        <dbReference type="EMBL" id="MBK1865078.1"/>
    </source>
</evidence>
<dbReference type="EMBL" id="JAENHL010000004">
    <property type="protein sequence ID" value="MBK1865078.1"/>
    <property type="molecule type" value="Genomic_DNA"/>
</dbReference>
<name>A0ACC5QXG1_9HYPH</name>
<proteinExistence type="predicted"/>
<protein>
    <submittedName>
        <fullName evidence="1">Transglutaminase-like cysteine peptidase</fullName>
    </submittedName>
</protein>
<reference evidence="1" key="1">
    <citation type="submission" date="2021-01" db="EMBL/GenBank/DDBJ databases">
        <authorList>
            <person name="Sun Q."/>
        </authorList>
    </citation>
    <scope>NUCLEOTIDE SEQUENCE</scope>
    <source>
        <strain evidence="1">YIM B02566</strain>
    </source>
</reference>
<sequence length="215" mass="23685">MTILARLGGVALGLACMIGTAYAVDADQVRVDPNKGQFQTVYGNALPPIGYVEMCAREPKECRAIGGKPVHLALTPDRWNLVYQVNTFVNGKIAPMSDEELYGKPEYWTFPTDAGDCEDYLLLKKRYLEGLGFPSEALLITVVLDEKNQGHAVLTVTTDKGDFVLDNRRNDVLRWNNTGYTYLKRQSAEDPRQWVSLTKKAPANSGTVAAGAAKK</sequence>
<keyword evidence="2" id="KW-1185">Reference proteome</keyword>
<accession>A0ACC5QXG1</accession>
<gene>
    <name evidence="1" type="ORF">JHL16_01840</name>
</gene>
<evidence type="ECO:0000313" key="2">
    <source>
        <dbReference type="Proteomes" id="UP000616151"/>
    </source>
</evidence>
<comment type="caution">
    <text evidence="1">The sequence shown here is derived from an EMBL/GenBank/DDBJ whole genome shotgun (WGS) entry which is preliminary data.</text>
</comment>